<dbReference type="GO" id="GO:0000462">
    <property type="term" value="P:maturation of SSU-rRNA from tricistronic rRNA transcript (SSU-rRNA, 5.8S rRNA, LSU-rRNA)"/>
    <property type="evidence" value="ECO:0007669"/>
    <property type="project" value="TreeGrafter"/>
</dbReference>
<dbReference type="GO" id="GO:0034511">
    <property type="term" value="F:U3 snoRNA binding"/>
    <property type="evidence" value="ECO:0007669"/>
    <property type="project" value="TreeGrafter"/>
</dbReference>
<evidence type="ECO:0000259" key="2">
    <source>
        <dbReference type="SMART" id="SM01362"/>
    </source>
</evidence>
<gene>
    <name evidence="3" type="ORF">GUJ93_ZPchr0011g27433</name>
</gene>
<feature type="compositionally biased region" description="Basic and acidic residues" evidence="1">
    <location>
        <begin position="415"/>
        <end position="453"/>
    </location>
</feature>
<comment type="caution">
    <text evidence="3">The sequence shown here is derived from an EMBL/GenBank/DDBJ whole genome shotgun (WGS) entry which is preliminary data.</text>
</comment>
<dbReference type="PANTHER" id="PTHR12858:SF2">
    <property type="entry name" value="RIBOSOME BIOGENESIS PROTEIN BMS1 HOMOLOG"/>
    <property type="match status" value="1"/>
</dbReference>
<dbReference type="GO" id="GO:0005525">
    <property type="term" value="F:GTP binding"/>
    <property type="evidence" value="ECO:0007669"/>
    <property type="project" value="TreeGrafter"/>
</dbReference>
<organism evidence="3 4">
    <name type="scientific">Zizania palustris</name>
    <name type="common">Northern wild rice</name>
    <dbReference type="NCBI Taxonomy" id="103762"/>
    <lineage>
        <taxon>Eukaryota</taxon>
        <taxon>Viridiplantae</taxon>
        <taxon>Streptophyta</taxon>
        <taxon>Embryophyta</taxon>
        <taxon>Tracheophyta</taxon>
        <taxon>Spermatophyta</taxon>
        <taxon>Magnoliopsida</taxon>
        <taxon>Liliopsida</taxon>
        <taxon>Poales</taxon>
        <taxon>Poaceae</taxon>
        <taxon>BOP clade</taxon>
        <taxon>Oryzoideae</taxon>
        <taxon>Oryzeae</taxon>
        <taxon>Zizaniinae</taxon>
        <taxon>Zizania</taxon>
    </lineage>
</organism>
<feature type="region of interest" description="Disordered" evidence="1">
    <location>
        <begin position="408"/>
        <end position="459"/>
    </location>
</feature>
<dbReference type="InterPro" id="IPR039761">
    <property type="entry name" value="Bms1/Tsr1"/>
</dbReference>
<protein>
    <recommendedName>
        <fullName evidence="2">Ribosome biogenesis protein BMS1/TSR1 C-terminal domain-containing protein</fullName>
    </recommendedName>
</protein>
<evidence type="ECO:0000313" key="3">
    <source>
        <dbReference type="EMBL" id="KAG8091227.1"/>
    </source>
</evidence>
<dbReference type="SMART" id="SM01362">
    <property type="entry name" value="DUF663"/>
    <property type="match status" value="1"/>
</dbReference>
<dbReference type="PANTHER" id="PTHR12858">
    <property type="entry name" value="RIBOSOME BIOGENESIS PROTEIN"/>
    <property type="match status" value="1"/>
</dbReference>
<name>A0A8J6BN38_ZIZPA</name>
<dbReference type="OrthoDB" id="10260897at2759"/>
<dbReference type="Pfam" id="PF04950">
    <property type="entry name" value="RIBIOP_C"/>
    <property type="match status" value="1"/>
</dbReference>
<dbReference type="GO" id="GO:0003924">
    <property type="term" value="F:GTPase activity"/>
    <property type="evidence" value="ECO:0007669"/>
    <property type="project" value="TreeGrafter"/>
</dbReference>
<dbReference type="GO" id="GO:0030686">
    <property type="term" value="C:90S preribosome"/>
    <property type="evidence" value="ECO:0007669"/>
    <property type="project" value="TreeGrafter"/>
</dbReference>
<dbReference type="EMBL" id="JAAALK010000081">
    <property type="protein sequence ID" value="KAG8091227.1"/>
    <property type="molecule type" value="Genomic_DNA"/>
</dbReference>
<proteinExistence type="predicted"/>
<dbReference type="Proteomes" id="UP000729402">
    <property type="component" value="Unassembled WGS sequence"/>
</dbReference>
<evidence type="ECO:0000313" key="4">
    <source>
        <dbReference type="Proteomes" id="UP000729402"/>
    </source>
</evidence>
<sequence length="459" mass="53468">MACFNFQEVDNDKKKSKREESNGGDYFDKLKEEIELRKQINISELNELDEDTRVEIEGFRTGSYIRLEVHGVPFELIEHFDPSHPIIVGGIGLGEENTGYMQASLKRHRWHRKVLKTKDPIIVSIGWRRFQTTPVYAIEDRNGRHRMLKYTPEHMHCFAMFWGPLAPPKSGVLAVQHLSNNQVPFRISATGWIQEFNNTARIMKKIKLTGAPCKIFKKTALIKQMFTSDLEVARFEGAAIRTVSGIRGQVKKAAKIEPGDMPKRKGESTEGIARCTFEDKILMSDIVFLRAWVNVEVPTYCNLVTTALQPRDQTWQGMRTTAELRRAHNIPIPHNKDSVYKPIERKVRKFNPLEIPAKLQHLLPFKSKPKDRPKHKNTLVENRVPVLMEPSEKKTYAAIQQLRLLKHEKAKKKKMQDEKKKKAYEAEKAKTEQLTKKRQRDERRVRYRAEDKQKKRARR</sequence>
<dbReference type="InterPro" id="IPR007034">
    <property type="entry name" value="BMS1_TSR1_C"/>
</dbReference>
<reference evidence="3" key="1">
    <citation type="journal article" date="2021" name="bioRxiv">
        <title>Whole Genome Assembly and Annotation of Northern Wild Rice, Zizania palustris L., Supports a Whole Genome Duplication in the Zizania Genus.</title>
        <authorList>
            <person name="Haas M."/>
            <person name="Kono T."/>
            <person name="Macchietto M."/>
            <person name="Millas R."/>
            <person name="McGilp L."/>
            <person name="Shao M."/>
            <person name="Duquette J."/>
            <person name="Hirsch C.N."/>
            <person name="Kimball J."/>
        </authorList>
    </citation>
    <scope>NUCLEOTIDE SEQUENCE</scope>
    <source>
        <tissue evidence="3">Fresh leaf tissue</tissue>
    </source>
</reference>
<evidence type="ECO:0000256" key="1">
    <source>
        <dbReference type="SAM" id="MobiDB-lite"/>
    </source>
</evidence>
<dbReference type="AlphaFoldDB" id="A0A8J6BN38"/>
<reference evidence="3" key="2">
    <citation type="submission" date="2021-02" db="EMBL/GenBank/DDBJ databases">
        <authorList>
            <person name="Kimball J.A."/>
            <person name="Haas M.W."/>
            <person name="Macchietto M."/>
            <person name="Kono T."/>
            <person name="Duquette J."/>
            <person name="Shao M."/>
        </authorList>
    </citation>
    <scope>NUCLEOTIDE SEQUENCE</scope>
    <source>
        <tissue evidence="3">Fresh leaf tissue</tissue>
    </source>
</reference>
<feature type="domain" description="Ribosome biogenesis protein BMS1/TSR1 C-terminal" evidence="2">
    <location>
        <begin position="8"/>
        <end position="295"/>
    </location>
</feature>
<keyword evidence="4" id="KW-1185">Reference proteome</keyword>
<accession>A0A8J6BN38</accession>
<dbReference type="GO" id="GO:0000479">
    <property type="term" value="P:endonucleolytic cleavage of tricistronic rRNA transcript (SSU-rRNA, 5.8S rRNA, LSU-rRNA)"/>
    <property type="evidence" value="ECO:0007669"/>
    <property type="project" value="TreeGrafter"/>
</dbReference>